<name>A0ABS6V2R6_9SPHN</name>
<evidence type="ECO:0000313" key="7">
    <source>
        <dbReference type="Proteomes" id="UP000698028"/>
    </source>
</evidence>
<reference evidence="6 7" key="1">
    <citation type="submission" date="2021-07" db="EMBL/GenBank/DDBJ databases">
        <title>The draft genome sequence of Sphingomicrobium sp. B8.</title>
        <authorList>
            <person name="Mu L."/>
        </authorList>
    </citation>
    <scope>NUCLEOTIDE SEQUENCE [LARGE SCALE GENOMIC DNA]</scope>
    <source>
        <strain evidence="6 7">B8</strain>
    </source>
</reference>
<accession>A0ABS6V2R6</accession>
<comment type="similarity">
    <text evidence="1">Belongs to the CFA/CMAS family.</text>
</comment>
<keyword evidence="4" id="KW-0949">S-adenosyl-L-methionine</keyword>
<comment type="caution">
    <text evidence="6">The sequence shown here is derived from an EMBL/GenBank/DDBJ whole genome shotgun (WGS) entry which is preliminary data.</text>
</comment>
<gene>
    <name evidence="6" type="ORF">KTQ36_00675</name>
</gene>
<sequence>MADLVANARAIMAHIAHKLEADISVELWNGEVVPLGPGARDDIRLAIRSPQAIGRLVRSPKLMTVFELFIAGQLDFVGGSPLEALDRWDHMRALGLKRTLDKWLLLKNAWPFLFVRGDAKGGLDFDKRVADRPEEGRDDQELIAFHYDVSNEFYELFLDPEMQYSPGYFAALDTELAAAQIAKMDHICRKLALEPGDRVLDIGCGWGGMACHTAKHFGASVHGVTLSQEQHDEAIARAERMGVSDLVTIELCDFRSIVPEGQYDKIIQVGMFEHVGLDNHDAYFRHVHDLLRPRGLYLHDAITRRAPLDPKLLRKPTSYMKVLNRYIFPGGELDHIGMTITNMERNKFEIRDVESMREHYFLALKAWSENLYARREEAERMVGGGRVRLWLMYFALSAMGFRRGAIYDFQTLAMRRRTGLTGLPLSRADS</sequence>
<dbReference type="RefSeq" id="WP_218631870.1">
    <property type="nucleotide sequence ID" value="NZ_JAHVAH010000001.1"/>
</dbReference>
<dbReference type="InterPro" id="IPR003333">
    <property type="entry name" value="CMAS"/>
</dbReference>
<dbReference type="InterPro" id="IPR050723">
    <property type="entry name" value="CFA/CMAS"/>
</dbReference>
<dbReference type="EMBL" id="JAHVAH010000001">
    <property type="protein sequence ID" value="MBW0143811.1"/>
    <property type="molecule type" value="Genomic_DNA"/>
</dbReference>
<evidence type="ECO:0000256" key="3">
    <source>
        <dbReference type="ARBA" id="ARBA00022679"/>
    </source>
</evidence>
<keyword evidence="7" id="KW-1185">Reference proteome</keyword>
<evidence type="ECO:0000256" key="2">
    <source>
        <dbReference type="ARBA" id="ARBA00022603"/>
    </source>
</evidence>
<evidence type="ECO:0000256" key="1">
    <source>
        <dbReference type="ARBA" id="ARBA00010815"/>
    </source>
</evidence>
<organism evidence="6 7">
    <name type="scientific">Sphingomicrobium clamense</name>
    <dbReference type="NCBI Taxonomy" id="2851013"/>
    <lineage>
        <taxon>Bacteria</taxon>
        <taxon>Pseudomonadati</taxon>
        <taxon>Pseudomonadota</taxon>
        <taxon>Alphaproteobacteria</taxon>
        <taxon>Sphingomonadales</taxon>
        <taxon>Sphingomonadaceae</taxon>
        <taxon>Sphingomicrobium</taxon>
    </lineage>
</organism>
<dbReference type="Proteomes" id="UP000698028">
    <property type="component" value="Unassembled WGS sequence"/>
</dbReference>
<proteinExistence type="inferred from homology"/>
<dbReference type="PIRSF" id="PIRSF003085">
    <property type="entry name" value="CMAS"/>
    <property type="match status" value="1"/>
</dbReference>
<dbReference type="CDD" id="cd02440">
    <property type="entry name" value="AdoMet_MTases"/>
    <property type="match status" value="1"/>
</dbReference>
<dbReference type="Pfam" id="PF02353">
    <property type="entry name" value="CMAS"/>
    <property type="match status" value="1"/>
</dbReference>
<keyword evidence="3" id="KW-0808">Transferase</keyword>
<protein>
    <submittedName>
        <fullName evidence="6">Cyclopropane-fatty-acyl-phospholipid synthase family protein</fullName>
    </submittedName>
</protein>
<keyword evidence="2" id="KW-0489">Methyltransferase</keyword>
<dbReference type="PANTHER" id="PTHR43667">
    <property type="entry name" value="CYCLOPROPANE-FATTY-ACYL-PHOSPHOLIPID SYNTHASE"/>
    <property type="match status" value="1"/>
</dbReference>
<evidence type="ECO:0000313" key="6">
    <source>
        <dbReference type="EMBL" id="MBW0143811.1"/>
    </source>
</evidence>
<keyword evidence="5" id="KW-0443">Lipid metabolism</keyword>
<evidence type="ECO:0000256" key="4">
    <source>
        <dbReference type="ARBA" id="ARBA00022691"/>
    </source>
</evidence>
<dbReference type="PANTHER" id="PTHR43667:SF1">
    <property type="entry name" value="CYCLOPROPANE-FATTY-ACYL-PHOSPHOLIPID SYNTHASE"/>
    <property type="match status" value="1"/>
</dbReference>
<evidence type="ECO:0000256" key="5">
    <source>
        <dbReference type="ARBA" id="ARBA00023098"/>
    </source>
</evidence>